<accession>A0A096BIT3</accession>
<organism evidence="3 4">
    <name type="scientific">Hoylesella buccalis DNF00853</name>
    <dbReference type="NCBI Taxonomy" id="1401074"/>
    <lineage>
        <taxon>Bacteria</taxon>
        <taxon>Pseudomonadati</taxon>
        <taxon>Bacteroidota</taxon>
        <taxon>Bacteroidia</taxon>
        <taxon>Bacteroidales</taxon>
        <taxon>Prevotellaceae</taxon>
        <taxon>Hoylesella</taxon>
    </lineage>
</organism>
<dbReference type="OrthoDB" id="9763659at2"/>
<evidence type="ECO:0000313" key="4">
    <source>
        <dbReference type="Proteomes" id="UP000029556"/>
    </source>
</evidence>
<gene>
    <name evidence="3" type="ORF">HMPREF2137_11640</name>
</gene>
<dbReference type="GO" id="GO:0003678">
    <property type="term" value="F:DNA helicase activity"/>
    <property type="evidence" value="ECO:0007669"/>
    <property type="project" value="InterPro"/>
</dbReference>
<reference evidence="3 4" key="1">
    <citation type="submission" date="2014-07" db="EMBL/GenBank/DDBJ databases">
        <authorList>
            <person name="McCorrison J."/>
            <person name="Sanka R."/>
            <person name="Torralba M."/>
            <person name="Gillis M."/>
            <person name="Haft D.H."/>
            <person name="Methe B."/>
            <person name="Sutton G."/>
            <person name="Nelson K.E."/>
        </authorList>
    </citation>
    <scope>NUCLEOTIDE SEQUENCE [LARGE SCALE GENOMIC DNA]</scope>
    <source>
        <strain evidence="3 4">DNF00853</strain>
    </source>
</reference>
<evidence type="ECO:0000259" key="2">
    <source>
        <dbReference type="SMART" id="SM00382"/>
    </source>
</evidence>
<dbReference type="SUPFAM" id="SSF52540">
    <property type="entry name" value="P-loop containing nucleoside triphosphate hydrolases"/>
    <property type="match status" value="2"/>
</dbReference>
<proteinExistence type="predicted"/>
<dbReference type="RefSeq" id="WP_036874663.1">
    <property type="nucleotide sequence ID" value="NZ_JRNN01000095.1"/>
</dbReference>
<dbReference type="SMART" id="SM00382">
    <property type="entry name" value="AAA"/>
    <property type="match status" value="1"/>
</dbReference>
<keyword evidence="1" id="KW-0472">Membrane</keyword>
<dbReference type="Pfam" id="PF05970">
    <property type="entry name" value="PIF1"/>
    <property type="match status" value="1"/>
</dbReference>
<dbReference type="AlphaFoldDB" id="A0A096BIT3"/>
<dbReference type="CDD" id="cd18809">
    <property type="entry name" value="SF1_C_RecD"/>
    <property type="match status" value="1"/>
</dbReference>
<dbReference type="Gene3D" id="3.40.50.300">
    <property type="entry name" value="P-loop containing nucleotide triphosphate hydrolases"/>
    <property type="match status" value="2"/>
</dbReference>
<dbReference type="InterPro" id="IPR003593">
    <property type="entry name" value="AAA+_ATPase"/>
</dbReference>
<dbReference type="PANTHER" id="PTHR47642:SF5">
    <property type="entry name" value="ATP-DEPENDENT DNA HELICASE"/>
    <property type="match status" value="1"/>
</dbReference>
<keyword evidence="1" id="KW-0812">Transmembrane</keyword>
<dbReference type="GO" id="GO:0006281">
    <property type="term" value="P:DNA repair"/>
    <property type="evidence" value="ECO:0007669"/>
    <property type="project" value="InterPro"/>
</dbReference>
<dbReference type="InterPro" id="IPR027417">
    <property type="entry name" value="P-loop_NTPase"/>
</dbReference>
<dbReference type="PANTHER" id="PTHR47642">
    <property type="entry name" value="ATP-DEPENDENT DNA HELICASE"/>
    <property type="match status" value="1"/>
</dbReference>
<feature type="domain" description="AAA+ ATPase" evidence="2">
    <location>
        <begin position="17"/>
        <end position="312"/>
    </location>
</feature>
<dbReference type="GO" id="GO:0000723">
    <property type="term" value="P:telomere maintenance"/>
    <property type="evidence" value="ECO:0007669"/>
    <property type="project" value="InterPro"/>
</dbReference>
<dbReference type="InterPro" id="IPR029491">
    <property type="entry name" value="Helicase_HTH"/>
</dbReference>
<dbReference type="Proteomes" id="UP000029556">
    <property type="component" value="Unassembled WGS sequence"/>
</dbReference>
<dbReference type="InterPro" id="IPR051055">
    <property type="entry name" value="PIF1_helicase"/>
</dbReference>
<sequence length="721" mass="82546">MEQNRELELAWEFVEHTAQCIFLTGKAGTGKTTFLKKVKEHSSKRMVVVAPTGVAAINAGGVTIHSFFQLPLSPFVPNAVMQNRYDFGREKRKIIRTLDMLVIDEISMVRSDLLDAIDAVLRRYRHHDRPFGGVQLLMIGDLQQLTPVVTPADEELLRPYYDTPYFFGSHALRQTPYVTLQLQKVYRQQDSAFLDILNHLRDNQLTQRDLDLLNSRYNPTFRPQQEDGYIRLTTHNSMADSYNNRELNSLTTKTYQYKATVEGNFPEYAYPTSELLTLKVGAQVMFIKNDSSLERLYYNGRIGRVVYLDDDHVEVLCPGDEQSILVERQTWENTTYQINEQTKEIEPKVQGTFSQYPLRLAWAITIHKSQGLTFDHAIIDAASSFASGQVYVALSRCRSLEGLVLASPIPAHAVMNDERVMSYIRQQEDEAQRSIGQLPQLKDEYERHQLIELFSFLDLWRAEDMLCRLFIEFFHAYPKLTLIHKSTVKALQDKVNVIAYRWTSHIGRLTTAQLRDPQFLERVVAGADYFRKTLKQYLGDVLEQSQDVTSNNKLAVRRLNTCLTDLRELYLAKTFLLGYVVQNGFTAQGYLKAKQEALLAAMDELTPHAKSRSKAQKAPKKTKEKTKDVTFRLYKSGMSPAQIAAERQLTIGTIYTHLGHFVRQGDIELLLLIDEKHLQNIRQVIDKVGLDNGKTAIKALCAPDVTYEEINLVTASLKKKS</sequence>
<protein>
    <recommendedName>
        <fullName evidence="2">AAA+ ATPase domain-containing protein</fullName>
    </recommendedName>
</protein>
<feature type="transmembrane region" description="Helical" evidence="1">
    <location>
        <begin position="46"/>
        <end position="68"/>
    </location>
</feature>
<dbReference type="Pfam" id="PF14493">
    <property type="entry name" value="HTH_40"/>
    <property type="match status" value="1"/>
</dbReference>
<evidence type="ECO:0000256" key="1">
    <source>
        <dbReference type="SAM" id="Phobius"/>
    </source>
</evidence>
<dbReference type="EMBL" id="JRNN01000095">
    <property type="protein sequence ID" value="KGF33069.1"/>
    <property type="molecule type" value="Genomic_DNA"/>
</dbReference>
<keyword evidence="1" id="KW-1133">Transmembrane helix</keyword>
<comment type="caution">
    <text evidence="3">The sequence shown here is derived from an EMBL/GenBank/DDBJ whole genome shotgun (WGS) entry which is preliminary data.</text>
</comment>
<evidence type="ECO:0000313" key="3">
    <source>
        <dbReference type="EMBL" id="KGF33069.1"/>
    </source>
</evidence>
<dbReference type="InterPro" id="IPR010285">
    <property type="entry name" value="DNA_helicase_pif1-like_DEAD"/>
</dbReference>
<name>A0A096BIT3_9BACT</name>
<dbReference type="FunFam" id="3.40.50.300:FF:001498">
    <property type="entry name" value="ATP-dependent DNA helicase"/>
    <property type="match status" value="1"/>
</dbReference>